<keyword evidence="6 8" id="KW-1133">Transmembrane helix</keyword>
<feature type="transmembrane region" description="Helical" evidence="8">
    <location>
        <begin position="125"/>
        <end position="144"/>
    </location>
</feature>
<feature type="transmembrane region" description="Helical" evidence="8">
    <location>
        <begin position="101"/>
        <end position="120"/>
    </location>
</feature>
<dbReference type="Proteomes" id="UP000262056">
    <property type="component" value="Unassembled WGS sequence"/>
</dbReference>
<keyword evidence="2" id="KW-1003">Cell membrane</keyword>
<keyword evidence="4" id="KW-0808">Transferase</keyword>
<feature type="transmembrane region" description="Helical" evidence="8">
    <location>
        <begin position="221"/>
        <end position="241"/>
    </location>
</feature>
<reference evidence="10 11" key="1">
    <citation type="journal article" date="2018" name="Nat. Biotechnol.">
        <title>A standardized bacterial taxonomy based on genome phylogeny substantially revises the tree of life.</title>
        <authorList>
            <person name="Parks D.H."/>
            <person name="Chuvochina M."/>
            <person name="Waite D.W."/>
            <person name="Rinke C."/>
            <person name="Skarshewski A."/>
            <person name="Chaumeil P.A."/>
            <person name="Hugenholtz P."/>
        </authorList>
    </citation>
    <scope>NUCLEOTIDE SEQUENCE [LARGE SCALE GENOMIC DNA]</scope>
    <source>
        <strain evidence="10">UBA12021</strain>
    </source>
</reference>
<protein>
    <recommendedName>
        <fullName evidence="9">Glycosyltransferase RgtA/B/C/D-like domain-containing protein</fullName>
    </recommendedName>
</protein>
<sequence>MTRFVFIVVFLLLLFLLPRVFSLGNDISNSDALRWHRRAGNFLSALKEENFEQTYQRYHPGVTVMWVGATSELALSEYQQIKGEEVGTLENTGFFPRLHGLSKLFLVLVLAFTFVLQLYLIRELFGWKTAVAFGFLISLEPYFIGINRWFHLSSMEAFFSITSLLLLLLFLRKKKLYYLLLSGFFAGLGLLTKMTVFISVAFSILLIIYNIYVKRSGFKTFFVYVISVAVTFFLFFPALWVDPLSVFTSMYNAIFNAVFSDIRGEIFTLPQKIFYYPIILAFKLSPVMIFAGIYSLLKTFKEKNRDTLVIAIYFVFLILFLTLTDQKIDRYSVALFPSLILLVSVAFSKLRWVWLGVLMLLQTVTFIWATGIFYPVYSAYLNPLFGQAFVLKAGFYENSGEYYSNAAMYLNEKGRNISTHVPNNIESFKPYYKGKLTLNVEDADYVVYGLDFDRKIFPEIDRCEIEHYFGNRLYRPMAVYACKRAGI</sequence>
<comment type="caution">
    <text evidence="10">The sequence shown here is derived from an EMBL/GenBank/DDBJ whole genome shotgun (WGS) entry which is preliminary data.</text>
</comment>
<dbReference type="AlphaFoldDB" id="A0A656PPW9"/>
<evidence type="ECO:0000256" key="6">
    <source>
        <dbReference type="ARBA" id="ARBA00022989"/>
    </source>
</evidence>
<dbReference type="GO" id="GO:0016763">
    <property type="term" value="F:pentosyltransferase activity"/>
    <property type="evidence" value="ECO:0007669"/>
    <property type="project" value="TreeGrafter"/>
</dbReference>
<evidence type="ECO:0000256" key="4">
    <source>
        <dbReference type="ARBA" id="ARBA00022679"/>
    </source>
</evidence>
<name>A0A656PPW9_UNCKA</name>
<keyword evidence="3" id="KW-0328">Glycosyltransferase</keyword>
<dbReference type="PANTHER" id="PTHR33908:SF11">
    <property type="entry name" value="MEMBRANE PROTEIN"/>
    <property type="match status" value="1"/>
</dbReference>
<feature type="transmembrane region" description="Helical" evidence="8">
    <location>
        <begin position="308"/>
        <end position="324"/>
    </location>
</feature>
<feature type="transmembrane region" description="Helical" evidence="8">
    <location>
        <begin position="353"/>
        <end position="377"/>
    </location>
</feature>
<dbReference type="InterPro" id="IPR038731">
    <property type="entry name" value="RgtA/B/C-like"/>
</dbReference>
<comment type="subcellular location">
    <subcellularLocation>
        <location evidence="1">Cell membrane</location>
        <topology evidence="1">Multi-pass membrane protein</topology>
    </subcellularLocation>
</comment>
<dbReference type="GO" id="GO:0009103">
    <property type="term" value="P:lipopolysaccharide biosynthetic process"/>
    <property type="evidence" value="ECO:0007669"/>
    <property type="project" value="UniProtKB-ARBA"/>
</dbReference>
<evidence type="ECO:0000256" key="3">
    <source>
        <dbReference type="ARBA" id="ARBA00022676"/>
    </source>
</evidence>
<dbReference type="InterPro" id="IPR050297">
    <property type="entry name" value="LipidA_mod_glycosyltrf_83"/>
</dbReference>
<proteinExistence type="predicted"/>
<dbReference type="EMBL" id="DQFB01000004">
    <property type="protein sequence ID" value="HCQ40711.1"/>
    <property type="molecule type" value="Genomic_DNA"/>
</dbReference>
<keyword evidence="7 8" id="KW-0472">Membrane</keyword>
<organism evidence="10 11">
    <name type="scientific">candidate division WWE3 bacterium</name>
    <dbReference type="NCBI Taxonomy" id="2053526"/>
    <lineage>
        <taxon>Bacteria</taxon>
        <taxon>Katanobacteria</taxon>
    </lineage>
</organism>
<evidence type="ECO:0000256" key="2">
    <source>
        <dbReference type="ARBA" id="ARBA00022475"/>
    </source>
</evidence>
<evidence type="ECO:0000256" key="7">
    <source>
        <dbReference type="ARBA" id="ARBA00023136"/>
    </source>
</evidence>
<gene>
    <name evidence="10" type="ORF">DIU24_03325</name>
</gene>
<dbReference type="GO" id="GO:0005886">
    <property type="term" value="C:plasma membrane"/>
    <property type="evidence" value="ECO:0007669"/>
    <property type="project" value="UniProtKB-SubCell"/>
</dbReference>
<evidence type="ECO:0000313" key="10">
    <source>
        <dbReference type="EMBL" id="HCQ40711.1"/>
    </source>
</evidence>
<dbReference type="Pfam" id="PF13231">
    <property type="entry name" value="PMT_2"/>
    <property type="match status" value="1"/>
</dbReference>
<feature type="transmembrane region" description="Helical" evidence="8">
    <location>
        <begin position="331"/>
        <end position="347"/>
    </location>
</feature>
<feature type="transmembrane region" description="Helical" evidence="8">
    <location>
        <begin position="273"/>
        <end position="296"/>
    </location>
</feature>
<evidence type="ECO:0000256" key="5">
    <source>
        <dbReference type="ARBA" id="ARBA00022692"/>
    </source>
</evidence>
<evidence type="ECO:0000256" key="8">
    <source>
        <dbReference type="SAM" id="Phobius"/>
    </source>
</evidence>
<accession>A0A656PPW9</accession>
<dbReference type="PANTHER" id="PTHR33908">
    <property type="entry name" value="MANNOSYLTRANSFERASE YKCB-RELATED"/>
    <property type="match status" value="1"/>
</dbReference>
<feature type="transmembrane region" description="Helical" evidence="8">
    <location>
        <begin position="178"/>
        <end position="209"/>
    </location>
</feature>
<evidence type="ECO:0000259" key="9">
    <source>
        <dbReference type="Pfam" id="PF13231"/>
    </source>
</evidence>
<feature type="transmembrane region" description="Helical" evidence="8">
    <location>
        <begin position="150"/>
        <end position="171"/>
    </location>
</feature>
<evidence type="ECO:0000313" key="11">
    <source>
        <dbReference type="Proteomes" id="UP000262056"/>
    </source>
</evidence>
<evidence type="ECO:0000256" key="1">
    <source>
        <dbReference type="ARBA" id="ARBA00004651"/>
    </source>
</evidence>
<keyword evidence="5 8" id="KW-0812">Transmembrane</keyword>
<feature type="domain" description="Glycosyltransferase RgtA/B/C/D-like" evidence="9">
    <location>
        <begin position="106"/>
        <end position="240"/>
    </location>
</feature>